<dbReference type="InterPro" id="IPR013325">
    <property type="entry name" value="RNA_pol_sigma_r2"/>
</dbReference>
<name>A0ABW1DKL0_9DEIO</name>
<organism evidence="1 2">
    <name type="scientific">Deinococcus petrolearius</name>
    <dbReference type="NCBI Taxonomy" id="1751295"/>
    <lineage>
        <taxon>Bacteria</taxon>
        <taxon>Thermotogati</taxon>
        <taxon>Deinococcota</taxon>
        <taxon>Deinococci</taxon>
        <taxon>Deinococcales</taxon>
        <taxon>Deinococcaceae</taxon>
        <taxon>Deinococcus</taxon>
    </lineage>
</organism>
<accession>A0ABW1DKL0</accession>
<gene>
    <name evidence="1" type="ORF">ACFPQ6_12635</name>
</gene>
<sequence length="563" mass="64127">MTTSTKMDPNHSRYVNTLKGQNLTVCTVRSTKDGDRVVEATHLSHTLESRLDPFQAARYEVTKNLVFLTDKQAIELSKVMNDPEADKDTREEVFELLFRATAPEALMLAVQEAEKFHNFDAAWASGRRALWKALERWDPTKGMRLLTFVRAVLPPEFERDYKEQDIHDQEDRVGTSVSSSMATILDGGHNRPWTTHYSDTQGQLLTIQPRKTNTWGMVTQPAVVVLQFPEFTTVGWEMTKKGHRIVSVLPQTRSQVQNVVKTVRGRQISELKEIQMPVANPMQAWMTQSKTDQSKAKVFNSKTRNWPRKQDRSKTGYKVSELVLTQQAFDETVLGTKFTSRLMQRLVFLKPFKPIRDEDITPRMIQMAIRRHRTLHQQVFDERTWSLPKIGQIMENLKLITSYDEVISDDEGDTTRKSDFLAAPEQDAPDEFTQAVELVDAYVTVHGLDRQQPLATLLGRDLTPELVDAIAVLAKGRPRVVIDDAVADQAEYAPEQFADATRISDKLMKSGLWEIATSIPLHKFLRAHRKNAAGAEFCMLCSNYGVRVKFALQIVELVEAGLR</sequence>
<evidence type="ECO:0000313" key="2">
    <source>
        <dbReference type="Proteomes" id="UP001595979"/>
    </source>
</evidence>
<dbReference type="SUPFAM" id="SSF88946">
    <property type="entry name" value="Sigma2 domain of RNA polymerase sigma factors"/>
    <property type="match status" value="1"/>
</dbReference>
<keyword evidence="2" id="KW-1185">Reference proteome</keyword>
<evidence type="ECO:0000313" key="1">
    <source>
        <dbReference type="EMBL" id="MFC5849155.1"/>
    </source>
</evidence>
<comment type="caution">
    <text evidence="1">The sequence shown here is derived from an EMBL/GenBank/DDBJ whole genome shotgun (WGS) entry which is preliminary data.</text>
</comment>
<reference evidence="2" key="1">
    <citation type="journal article" date="2019" name="Int. J. Syst. Evol. Microbiol.">
        <title>The Global Catalogue of Microorganisms (GCM) 10K type strain sequencing project: providing services to taxonomists for standard genome sequencing and annotation.</title>
        <authorList>
            <consortium name="The Broad Institute Genomics Platform"/>
            <consortium name="The Broad Institute Genome Sequencing Center for Infectious Disease"/>
            <person name="Wu L."/>
            <person name="Ma J."/>
        </authorList>
    </citation>
    <scope>NUCLEOTIDE SEQUENCE [LARGE SCALE GENOMIC DNA]</scope>
    <source>
        <strain evidence="2">CGMCC 1.15053</strain>
    </source>
</reference>
<protein>
    <submittedName>
        <fullName evidence="1">Uncharacterized protein</fullName>
    </submittedName>
</protein>
<dbReference type="RefSeq" id="WP_380049937.1">
    <property type="nucleotide sequence ID" value="NZ_JBHSOH010000015.1"/>
</dbReference>
<dbReference type="EMBL" id="JBHSOH010000015">
    <property type="protein sequence ID" value="MFC5849155.1"/>
    <property type="molecule type" value="Genomic_DNA"/>
</dbReference>
<proteinExistence type="predicted"/>
<dbReference type="Proteomes" id="UP001595979">
    <property type="component" value="Unassembled WGS sequence"/>
</dbReference>